<accession>A0A7D7N6E4</accession>
<dbReference type="RefSeq" id="WP_182121636.1">
    <property type="nucleotide sequence ID" value="NZ_CP059567.1"/>
</dbReference>
<evidence type="ECO:0000256" key="1">
    <source>
        <dbReference type="SAM" id="SignalP"/>
    </source>
</evidence>
<name>A0A7D7N6E4_9NEIS</name>
<feature type="signal peptide" evidence="1">
    <location>
        <begin position="1"/>
        <end position="25"/>
    </location>
</feature>
<dbReference type="KEGG" id="nsg:H3L94_08300"/>
<sequence>MLFQRLRAFGLLLTALALFSAPAAADSLREIAHDVGQGLRHFGSHAASATDCVAQEWAAAPAADRPMALDETCRQRWGQTQNVMNQAARMGHRGQDNIGDRVLKHTMGEAGLSAIQKANDVALDAYQEAGIGVLQALGGARESVCTRQQRLEHDRGIRHHAACAADSRQDCASCIDRALY</sequence>
<evidence type="ECO:0000313" key="3">
    <source>
        <dbReference type="Proteomes" id="UP000514752"/>
    </source>
</evidence>
<evidence type="ECO:0000313" key="2">
    <source>
        <dbReference type="EMBL" id="QMT39861.1"/>
    </source>
</evidence>
<gene>
    <name evidence="2" type="ORF">H3L94_08300</name>
</gene>
<dbReference type="EMBL" id="CP059567">
    <property type="protein sequence ID" value="QMT39861.1"/>
    <property type="molecule type" value="Genomic_DNA"/>
</dbReference>
<reference evidence="2 3" key="1">
    <citation type="submission" date="2020-07" db="EMBL/GenBank/DDBJ databases">
        <title>Genomic diversity of species in the Neisseriaceae family.</title>
        <authorList>
            <person name="Vincent A.T."/>
            <person name="Bernet E."/>
            <person name="Veyrier F.J."/>
        </authorList>
    </citation>
    <scope>NUCLEOTIDE SEQUENCE [LARGE SCALE GENOMIC DNA]</scope>
    <source>
        <strain evidence="2 3">DSM 22244</strain>
    </source>
</reference>
<proteinExistence type="predicted"/>
<keyword evidence="1" id="KW-0732">Signal</keyword>
<feature type="chain" id="PRO_5027708388" evidence="1">
    <location>
        <begin position="26"/>
        <end position="180"/>
    </location>
</feature>
<protein>
    <submittedName>
        <fullName evidence="2">Uncharacterized protein</fullName>
    </submittedName>
</protein>
<organism evidence="2 3">
    <name type="scientific">Neisseria shayeganii</name>
    <dbReference type="NCBI Taxonomy" id="607712"/>
    <lineage>
        <taxon>Bacteria</taxon>
        <taxon>Pseudomonadati</taxon>
        <taxon>Pseudomonadota</taxon>
        <taxon>Betaproteobacteria</taxon>
        <taxon>Neisseriales</taxon>
        <taxon>Neisseriaceae</taxon>
        <taxon>Neisseria</taxon>
    </lineage>
</organism>
<dbReference type="Proteomes" id="UP000514752">
    <property type="component" value="Chromosome"/>
</dbReference>
<dbReference type="AlphaFoldDB" id="A0A7D7N6E4"/>